<protein>
    <submittedName>
        <fullName evidence="1">Uncharacterized protein</fullName>
    </submittedName>
</protein>
<reference evidence="1" key="2">
    <citation type="submission" date="2016-06" db="EMBL/GenBank/DDBJ databases">
        <title>The genome of a short-lived fish provides insights into sex chromosome evolution and the genetic control of aging.</title>
        <authorList>
            <person name="Reichwald K."/>
            <person name="Felder M."/>
            <person name="Petzold A."/>
            <person name="Koch P."/>
            <person name="Groth M."/>
            <person name="Platzer M."/>
        </authorList>
    </citation>
    <scope>NUCLEOTIDE SEQUENCE</scope>
    <source>
        <tissue evidence="1">Brain</tissue>
    </source>
</reference>
<proteinExistence type="predicted"/>
<accession>A0A1A8N6M0</accession>
<organism evidence="1">
    <name type="scientific">Nothobranchius rachovii</name>
    <name type="common">bluefin notho</name>
    <dbReference type="NCBI Taxonomy" id="451742"/>
    <lineage>
        <taxon>Eukaryota</taxon>
        <taxon>Metazoa</taxon>
        <taxon>Chordata</taxon>
        <taxon>Craniata</taxon>
        <taxon>Vertebrata</taxon>
        <taxon>Euteleostomi</taxon>
        <taxon>Actinopterygii</taxon>
        <taxon>Neopterygii</taxon>
        <taxon>Teleostei</taxon>
        <taxon>Neoteleostei</taxon>
        <taxon>Acanthomorphata</taxon>
        <taxon>Ovalentaria</taxon>
        <taxon>Atherinomorphae</taxon>
        <taxon>Cyprinodontiformes</taxon>
        <taxon>Nothobranchiidae</taxon>
        <taxon>Nothobranchius</taxon>
    </lineage>
</organism>
<name>A0A1A8N6M0_9TELE</name>
<reference evidence="1" key="1">
    <citation type="submission" date="2016-05" db="EMBL/GenBank/DDBJ databases">
        <authorList>
            <person name="Lavstsen T."/>
            <person name="Jespersen J.S."/>
        </authorList>
    </citation>
    <scope>NUCLEOTIDE SEQUENCE</scope>
    <source>
        <tissue evidence="1">Brain</tissue>
    </source>
</reference>
<feature type="non-terminal residue" evidence="1">
    <location>
        <position position="68"/>
    </location>
</feature>
<evidence type="ECO:0000313" key="1">
    <source>
        <dbReference type="EMBL" id="SBR64507.1"/>
    </source>
</evidence>
<sequence length="68" mass="7783">ELSREEFYVDYMDEAVLASPDQTDQNDELDLVTLVTQFQTDHIDSSNTSVVIVRRRYILQSACVALSK</sequence>
<gene>
    <name evidence="1" type="primary">Nfu_g_1_016922</name>
</gene>
<feature type="non-terminal residue" evidence="1">
    <location>
        <position position="1"/>
    </location>
</feature>
<dbReference type="AlphaFoldDB" id="A0A1A8N6M0"/>
<dbReference type="EMBL" id="HAEH01000249">
    <property type="protein sequence ID" value="SBR64507.1"/>
    <property type="molecule type" value="Transcribed_RNA"/>
</dbReference>